<dbReference type="RefSeq" id="XP_033580444.1">
    <property type="nucleotide sequence ID" value="XM_033713751.1"/>
</dbReference>
<gene>
    <name evidence="2 4" type="ORF">BDZ99DRAFT_257262</name>
</gene>
<name>A0A6A6YXG5_9PEZI</name>
<reference evidence="4" key="3">
    <citation type="submission" date="2025-04" db="UniProtKB">
        <authorList>
            <consortium name="RefSeq"/>
        </authorList>
    </citation>
    <scope>IDENTIFICATION</scope>
    <source>
        <strain evidence="4">CBS 304.34</strain>
    </source>
</reference>
<dbReference type="AlphaFoldDB" id="A0A6A6YXG5"/>
<dbReference type="OrthoDB" id="3942789at2759"/>
<evidence type="ECO:0000313" key="2">
    <source>
        <dbReference type="EMBL" id="KAF2813480.1"/>
    </source>
</evidence>
<evidence type="ECO:0000313" key="3">
    <source>
        <dbReference type="Proteomes" id="UP000504636"/>
    </source>
</evidence>
<reference evidence="4" key="2">
    <citation type="submission" date="2020-04" db="EMBL/GenBank/DDBJ databases">
        <authorList>
            <consortium name="NCBI Genome Project"/>
        </authorList>
    </citation>
    <scope>NUCLEOTIDE SEQUENCE</scope>
    <source>
        <strain evidence="4">CBS 304.34</strain>
    </source>
</reference>
<feature type="compositionally biased region" description="Low complexity" evidence="1">
    <location>
        <begin position="191"/>
        <end position="201"/>
    </location>
</feature>
<reference evidence="2 4" key="1">
    <citation type="journal article" date="2020" name="Stud. Mycol.">
        <title>101 Dothideomycetes genomes: a test case for predicting lifestyles and emergence of pathogens.</title>
        <authorList>
            <person name="Haridas S."/>
            <person name="Albert R."/>
            <person name="Binder M."/>
            <person name="Bloem J."/>
            <person name="Labutti K."/>
            <person name="Salamov A."/>
            <person name="Andreopoulos B."/>
            <person name="Baker S."/>
            <person name="Barry K."/>
            <person name="Bills G."/>
            <person name="Bluhm B."/>
            <person name="Cannon C."/>
            <person name="Castanera R."/>
            <person name="Culley D."/>
            <person name="Daum C."/>
            <person name="Ezra D."/>
            <person name="Gonzalez J."/>
            <person name="Henrissat B."/>
            <person name="Kuo A."/>
            <person name="Liang C."/>
            <person name="Lipzen A."/>
            <person name="Lutzoni F."/>
            <person name="Magnuson J."/>
            <person name="Mondo S."/>
            <person name="Nolan M."/>
            <person name="Ohm R."/>
            <person name="Pangilinan J."/>
            <person name="Park H.-J."/>
            <person name="Ramirez L."/>
            <person name="Alfaro M."/>
            <person name="Sun H."/>
            <person name="Tritt A."/>
            <person name="Yoshinaga Y."/>
            <person name="Zwiers L.-H."/>
            <person name="Turgeon B."/>
            <person name="Goodwin S."/>
            <person name="Spatafora J."/>
            <person name="Crous P."/>
            <person name="Grigoriev I."/>
        </authorList>
    </citation>
    <scope>NUCLEOTIDE SEQUENCE</scope>
    <source>
        <strain evidence="2 4">CBS 304.34</strain>
    </source>
</reference>
<evidence type="ECO:0008006" key="5">
    <source>
        <dbReference type="Google" id="ProtNLM"/>
    </source>
</evidence>
<dbReference type="GeneID" id="54454644"/>
<evidence type="ECO:0000256" key="1">
    <source>
        <dbReference type="SAM" id="MobiDB-lite"/>
    </source>
</evidence>
<keyword evidence="3" id="KW-1185">Reference proteome</keyword>
<accession>A0A6A6YXG5</accession>
<feature type="region of interest" description="Disordered" evidence="1">
    <location>
        <begin position="191"/>
        <end position="214"/>
    </location>
</feature>
<protein>
    <recommendedName>
        <fullName evidence="5">Extracellular membrane protein CFEM domain-containing protein</fullName>
    </recommendedName>
</protein>
<feature type="compositionally biased region" description="Basic residues" evidence="1">
    <location>
        <begin position="253"/>
        <end position="277"/>
    </location>
</feature>
<dbReference type="Proteomes" id="UP000504636">
    <property type="component" value="Unplaced"/>
</dbReference>
<organism evidence="2">
    <name type="scientific">Mytilinidion resinicola</name>
    <dbReference type="NCBI Taxonomy" id="574789"/>
    <lineage>
        <taxon>Eukaryota</taxon>
        <taxon>Fungi</taxon>
        <taxon>Dikarya</taxon>
        <taxon>Ascomycota</taxon>
        <taxon>Pezizomycotina</taxon>
        <taxon>Dothideomycetes</taxon>
        <taxon>Pleosporomycetidae</taxon>
        <taxon>Mytilinidiales</taxon>
        <taxon>Mytilinidiaceae</taxon>
        <taxon>Mytilinidion</taxon>
    </lineage>
</organism>
<feature type="region of interest" description="Disordered" evidence="1">
    <location>
        <begin position="250"/>
        <end position="284"/>
    </location>
</feature>
<sequence length="316" mass="35466">MHAGSRGDACLSAHQNTGACCTALKPVCRVATCGIQPHFSLSLFFCLFRQLWSFVLCLYFTFQPRTVCPHWNLGSALSVRVEARAKMLLSIISAFAFLASVSADFGLVDSLPKCWRSCVAETNLNCDGWDLPSSKGTFLTDTVSCARSDCNSEDWDVQLFLGPLEMLCNTVHQPIPSSIIKSVENCATQTASPKAKSTAKPASEKHHHTDKSQDYITSTYTSTITETRTDSQGSTVARLWCQRVRWIAVPPRPPRRQGRSRQSRRSHRRKARRRPGRRITAARSRICRRRRARGRGRGGLRCLGCYLRYFDVRCAE</sequence>
<proteinExistence type="predicted"/>
<evidence type="ECO:0000313" key="4">
    <source>
        <dbReference type="RefSeq" id="XP_033580444.1"/>
    </source>
</evidence>
<dbReference type="EMBL" id="MU003696">
    <property type="protein sequence ID" value="KAF2813480.1"/>
    <property type="molecule type" value="Genomic_DNA"/>
</dbReference>